<dbReference type="EMBL" id="JYIX01000037">
    <property type="protein sequence ID" value="KJL32154.1"/>
    <property type="molecule type" value="Genomic_DNA"/>
</dbReference>
<dbReference type="Pfam" id="PF04542">
    <property type="entry name" value="Sigma70_r2"/>
    <property type="match status" value="1"/>
</dbReference>
<evidence type="ECO:0000313" key="8">
    <source>
        <dbReference type="EMBL" id="KJL32154.1"/>
    </source>
</evidence>
<dbReference type="RefSeq" id="WP_045272704.1">
    <property type="nucleotide sequence ID" value="NZ_JYIX01000037.1"/>
</dbReference>
<feature type="compositionally biased region" description="Low complexity" evidence="6">
    <location>
        <begin position="311"/>
        <end position="321"/>
    </location>
</feature>
<organism evidence="8 9">
    <name type="scientific">Microbacterium azadirachtae</name>
    <dbReference type="NCBI Taxonomy" id="582680"/>
    <lineage>
        <taxon>Bacteria</taxon>
        <taxon>Bacillati</taxon>
        <taxon>Actinomycetota</taxon>
        <taxon>Actinomycetes</taxon>
        <taxon>Micrococcales</taxon>
        <taxon>Microbacteriaceae</taxon>
        <taxon>Microbacterium</taxon>
    </lineage>
</organism>
<evidence type="ECO:0000256" key="3">
    <source>
        <dbReference type="ARBA" id="ARBA00023082"/>
    </source>
</evidence>
<keyword evidence="4" id="KW-0238">DNA-binding</keyword>
<keyword evidence="3" id="KW-0731">Sigma factor</keyword>
<keyword evidence="5" id="KW-0804">Transcription</keyword>
<dbReference type="InterPro" id="IPR007627">
    <property type="entry name" value="RNA_pol_sigma70_r2"/>
</dbReference>
<evidence type="ECO:0000256" key="5">
    <source>
        <dbReference type="ARBA" id="ARBA00023163"/>
    </source>
</evidence>
<evidence type="ECO:0000256" key="1">
    <source>
        <dbReference type="ARBA" id="ARBA00010641"/>
    </source>
</evidence>
<dbReference type="GO" id="GO:0016987">
    <property type="term" value="F:sigma factor activity"/>
    <property type="evidence" value="ECO:0007669"/>
    <property type="project" value="UniProtKB-KW"/>
</dbReference>
<dbReference type="GO" id="GO:0006352">
    <property type="term" value="P:DNA-templated transcription initiation"/>
    <property type="evidence" value="ECO:0007669"/>
    <property type="project" value="InterPro"/>
</dbReference>
<dbReference type="Gene3D" id="1.10.1740.10">
    <property type="match status" value="1"/>
</dbReference>
<dbReference type="InterPro" id="IPR039425">
    <property type="entry name" value="RNA_pol_sigma-70-like"/>
</dbReference>
<comment type="caution">
    <text evidence="8">The sequence shown here is derived from an EMBL/GenBank/DDBJ whole genome shotgun (WGS) entry which is preliminary data.</text>
</comment>
<dbReference type="Proteomes" id="UP000033740">
    <property type="component" value="Unassembled WGS sequence"/>
</dbReference>
<dbReference type="SUPFAM" id="SSF88946">
    <property type="entry name" value="Sigma2 domain of RNA polymerase sigma factors"/>
    <property type="match status" value="1"/>
</dbReference>
<feature type="region of interest" description="Disordered" evidence="6">
    <location>
        <begin position="307"/>
        <end position="417"/>
    </location>
</feature>
<evidence type="ECO:0000259" key="7">
    <source>
        <dbReference type="Pfam" id="PF04542"/>
    </source>
</evidence>
<dbReference type="AlphaFoldDB" id="A0A0F0LHK8"/>
<dbReference type="PANTHER" id="PTHR43133:SF8">
    <property type="entry name" value="RNA POLYMERASE SIGMA FACTOR HI_1459-RELATED"/>
    <property type="match status" value="1"/>
</dbReference>
<dbReference type="InterPro" id="IPR036388">
    <property type="entry name" value="WH-like_DNA-bd_sf"/>
</dbReference>
<dbReference type="GO" id="GO:0005975">
    <property type="term" value="P:carbohydrate metabolic process"/>
    <property type="evidence" value="ECO:0007669"/>
    <property type="project" value="UniProtKB-ARBA"/>
</dbReference>
<proteinExistence type="inferred from homology"/>
<accession>A0A0F0LHK8</accession>
<protein>
    <submittedName>
        <fullName evidence="8">RNA polymerase sigma factor</fullName>
    </submittedName>
</protein>
<dbReference type="PANTHER" id="PTHR43133">
    <property type="entry name" value="RNA POLYMERASE ECF-TYPE SIGMA FACTO"/>
    <property type="match status" value="1"/>
</dbReference>
<keyword evidence="2" id="KW-0805">Transcription regulation</keyword>
<sequence>MDGRTDAELLAALRGGDKYAYAALWERHSGAAQRYAHRLSPSRAEDLVSESFLAIYQQVTTTDAGPQFAFRSYLKTVMRNAAIRWSKEADRLVLTDDLEGVDERDALSIAESDSDAGDVLAALQALPERWQRVLWLAEVAEAGRPEIARELKIKPNAVSALQRRARTGLKYQWLTLQVPAALRNDESHAARLFPQYLTEPANRAVSAEVNLHVAECADCRVLLHETRGAAARVGGGTLAVLLGTAGIGAATATLSSATTATALAVVAGAGAVAWVVGGGVAAVTAGGLVITSFFTVGPAEAVPKPAHVQTAPAAPQASAPFVPGPSAAPPEPVEPVEPEVASGQIDPADQAIGLTDDPAHFMPGYQPRPAPASGVPDPAPASGPGTPSEPTSTPTPTPSPSPGPGNSTPSPGVTSPMASSAYISPVITGKTAPGTQVAVQLATRRYSPTVAPDGSWAFDSRGLELGAGSYAYQVWAYTDASSSPAVDGTFTVLPLEVSGFENVTGSEDLAVTEAKTTGLVVEFRGPPKGVVYVQTMEGNTGLVALDDNGYAKRRLLMNSYGWYWFTMSYFDPDGYWGPLWEHNLDVYDPVAVYDPMGPAPEDMTFSFVVP</sequence>
<dbReference type="GO" id="GO:0003677">
    <property type="term" value="F:DNA binding"/>
    <property type="evidence" value="ECO:0007669"/>
    <property type="project" value="UniProtKB-KW"/>
</dbReference>
<dbReference type="Gene3D" id="2.60.40.10">
    <property type="entry name" value="Immunoglobulins"/>
    <property type="match status" value="1"/>
</dbReference>
<dbReference type="InterPro" id="IPR013783">
    <property type="entry name" value="Ig-like_fold"/>
</dbReference>
<dbReference type="NCBIfam" id="TIGR02937">
    <property type="entry name" value="sigma70-ECF"/>
    <property type="match status" value="1"/>
</dbReference>
<dbReference type="Gene3D" id="1.10.10.10">
    <property type="entry name" value="Winged helix-like DNA-binding domain superfamily/Winged helix DNA-binding domain"/>
    <property type="match status" value="1"/>
</dbReference>
<feature type="compositionally biased region" description="Pro residues" evidence="6">
    <location>
        <begin position="322"/>
        <end position="335"/>
    </location>
</feature>
<dbReference type="InterPro" id="IPR013325">
    <property type="entry name" value="RNA_pol_sigma_r2"/>
</dbReference>
<dbReference type="STRING" id="582680.RS86_02623"/>
<evidence type="ECO:0000256" key="2">
    <source>
        <dbReference type="ARBA" id="ARBA00023015"/>
    </source>
</evidence>
<feature type="compositionally biased region" description="Low complexity" evidence="6">
    <location>
        <begin position="380"/>
        <end position="392"/>
    </location>
</feature>
<comment type="similarity">
    <text evidence="1">Belongs to the sigma-70 factor family. ECF subfamily.</text>
</comment>
<reference evidence="8 9" key="1">
    <citation type="submission" date="2015-02" db="EMBL/GenBank/DDBJ databases">
        <title>Draft genome sequences of ten Microbacterium spp. with emphasis on heavy metal contaminated environments.</title>
        <authorList>
            <person name="Corretto E."/>
        </authorList>
    </citation>
    <scope>NUCLEOTIDE SEQUENCE [LARGE SCALE GENOMIC DNA]</scope>
    <source>
        <strain evidence="8 9">ARN176</strain>
    </source>
</reference>
<name>A0A0F0LHK8_9MICO</name>
<dbReference type="InterPro" id="IPR014284">
    <property type="entry name" value="RNA_pol_sigma-70_dom"/>
</dbReference>
<feature type="compositionally biased region" description="Low complexity" evidence="6">
    <location>
        <begin position="404"/>
        <end position="416"/>
    </location>
</feature>
<gene>
    <name evidence="8" type="ORF">RS86_02623</name>
</gene>
<feature type="compositionally biased region" description="Pro residues" evidence="6">
    <location>
        <begin position="393"/>
        <end position="403"/>
    </location>
</feature>
<keyword evidence="9" id="KW-1185">Reference proteome</keyword>
<dbReference type="PATRIC" id="fig|582680.6.peg.2692"/>
<dbReference type="InterPro" id="IPR013324">
    <property type="entry name" value="RNA_pol_sigma_r3/r4-like"/>
</dbReference>
<feature type="domain" description="RNA polymerase sigma-70 region 2" evidence="7">
    <location>
        <begin position="24"/>
        <end position="91"/>
    </location>
</feature>
<dbReference type="SUPFAM" id="SSF88659">
    <property type="entry name" value="Sigma3 and sigma4 domains of RNA polymerase sigma factors"/>
    <property type="match status" value="1"/>
</dbReference>
<evidence type="ECO:0000313" key="9">
    <source>
        <dbReference type="Proteomes" id="UP000033740"/>
    </source>
</evidence>
<evidence type="ECO:0000256" key="4">
    <source>
        <dbReference type="ARBA" id="ARBA00023125"/>
    </source>
</evidence>
<evidence type="ECO:0000256" key="6">
    <source>
        <dbReference type="SAM" id="MobiDB-lite"/>
    </source>
</evidence>